<dbReference type="AlphaFoldDB" id="A0A6S6SUJ3"/>
<organism evidence="2">
    <name type="scientific">uncultured Sulfurovum sp</name>
    <dbReference type="NCBI Taxonomy" id="269237"/>
    <lineage>
        <taxon>Bacteria</taxon>
        <taxon>Pseudomonadati</taxon>
        <taxon>Campylobacterota</taxon>
        <taxon>Epsilonproteobacteria</taxon>
        <taxon>Campylobacterales</taxon>
        <taxon>Sulfurovaceae</taxon>
        <taxon>Sulfurovum</taxon>
        <taxon>environmental samples</taxon>
    </lineage>
</organism>
<evidence type="ECO:0008006" key="3">
    <source>
        <dbReference type="Google" id="ProtNLM"/>
    </source>
</evidence>
<gene>
    <name evidence="2" type="ORF">HELGO_WM3214</name>
</gene>
<name>A0A6S6SUJ3_9BACT</name>
<evidence type="ECO:0000256" key="1">
    <source>
        <dbReference type="SAM" id="MobiDB-lite"/>
    </source>
</evidence>
<proteinExistence type="predicted"/>
<dbReference type="EMBL" id="CACVAS010000047">
    <property type="protein sequence ID" value="CAA6806678.1"/>
    <property type="molecule type" value="Genomic_DNA"/>
</dbReference>
<sequence length="283" mass="31943">MSKNIIHIVMSASGGSGNTTISVNMIDAINGAYGIDTDRLTKRLGEYKHIPKIEIPLQEDEEQYTTEMLDNIINTFEKDDTIHDIIIDADKIQTLNLIDVLLDREAIQALKGCGIEVLFHIIVPSSGMAENTLMGKKLMSYSNLLNDASIVVWINEYLEPLSYDKELCNDIKSVMKNELTTLLDKKLNLIIEVPYASNQTRAIIRDYIITTNSSKDTAITINEKRASVLTKHAISQYFSFYHQKVAQIKEVWEKNSSEKKGSESSVDNGIETVLPVTEEYQYE</sequence>
<feature type="region of interest" description="Disordered" evidence="1">
    <location>
        <begin position="257"/>
        <end position="283"/>
    </location>
</feature>
<evidence type="ECO:0000313" key="2">
    <source>
        <dbReference type="EMBL" id="CAA6806678.1"/>
    </source>
</evidence>
<reference evidence="2" key="1">
    <citation type="submission" date="2020-01" db="EMBL/GenBank/DDBJ databases">
        <authorList>
            <person name="Meier V. D."/>
            <person name="Meier V D."/>
        </authorList>
    </citation>
    <scope>NUCLEOTIDE SEQUENCE</scope>
    <source>
        <strain evidence="2">HLG_WM_MAG_01</strain>
    </source>
</reference>
<accession>A0A6S6SUJ3</accession>
<protein>
    <recommendedName>
        <fullName evidence="3">CobQ/CobB/MinD/ParA nucleotide binding domain-containing protein</fullName>
    </recommendedName>
</protein>